<dbReference type="EMBL" id="VIIS01000051">
    <property type="protein sequence ID" value="KAF0314072.1"/>
    <property type="molecule type" value="Genomic_DNA"/>
</dbReference>
<feature type="region of interest" description="Disordered" evidence="1">
    <location>
        <begin position="510"/>
        <end position="579"/>
    </location>
</feature>
<feature type="compositionally biased region" description="Pro residues" evidence="1">
    <location>
        <begin position="448"/>
        <end position="464"/>
    </location>
</feature>
<feature type="compositionally biased region" description="Basic and acidic residues" evidence="1">
    <location>
        <begin position="825"/>
        <end position="843"/>
    </location>
</feature>
<name>A0A6A4XGV4_AMPAM</name>
<keyword evidence="3" id="KW-1185">Reference proteome</keyword>
<feature type="region of interest" description="Disordered" evidence="1">
    <location>
        <begin position="825"/>
        <end position="862"/>
    </location>
</feature>
<comment type="caution">
    <text evidence="2">The sequence shown here is derived from an EMBL/GenBank/DDBJ whole genome shotgun (WGS) entry which is preliminary data.</text>
</comment>
<accession>A0A6A4XGV4</accession>
<feature type="region of interest" description="Disordered" evidence="1">
    <location>
        <begin position="1123"/>
        <end position="1198"/>
    </location>
</feature>
<feature type="region of interest" description="Disordered" evidence="1">
    <location>
        <begin position="266"/>
        <end position="297"/>
    </location>
</feature>
<feature type="compositionally biased region" description="Low complexity" evidence="1">
    <location>
        <begin position="434"/>
        <end position="443"/>
    </location>
</feature>
<evidence type="ECO:0000256" key="1">
    <source>
        <dbReference type="SAM" id="MobiDB-lite"/>
    </source>
</evidence>
<proteinExistence type="predicted"/>
<evidence type="ECO:0000313" key="2">
    <source>
        <dbReference type="EMBL" id="KAF0314072.1"/>
    </source>
</evidence>
<feature type="region of interest" description="Disordered" evidence="1">
    <location>
        <begin position="310"/>
        <end position="345"/>
    </location>
</feature>
<organism evidence="2 3">
    <name type="scientific">Amphibalanus amphitrite</name>
    <name type="common">Striped barnacle</name>
    <name type="synonym">Balanus amphitrite</name>
    <dbReference type="NCBI Taxonomy" id="1232801"/>
    <lineage>
        <taxon>Eukaryota</taxon>
        <taxon>Metazoa</taxon>
        <taxon>Ecdysozoa</taxon>
        <taxon>Arthropoda</taxon>
        <taxon>Crustacea</taxon>
        <taxon>Multicrustacea</taxon>
        <taxon>Cirripedia</taxon>
        <taxon>Thoracica</taxon>
        <taxon>Thoracicalcarea</taxon>
        <taxon>Balanomorpha</taxon>
        <taxon>Balanoidea</taxon>
        <taxon>Balanidae</taxon>
        <taxon>Amphibalaninae</taxon>
        <taxon>Amphibalanus</taxon>
    </lineage>
</organism>
<feature type="compositionally biased region" description="Basic residues" evidence="1">
    <location>
        <begin position="683"/>
        <end position="692"/>
    </location>
</feature>
<feature type="region of interest" description="Disordered" evidence="1">
    <location>
        <begin position="1055"/>
        <end position="1078"/>
    </location>
</feature>
<dbReference type="Proteomes" id="UP000440578">
    <property type="component" value="Unassembled WGS sequence"/>
</dbReference>
<evidence type="ECO:0000313" key="3">
    <source>
        <dbReference type="Proteomes" id="UP000440578"/>
    </source>
</evidence>
<feature type="compositionally biased region" description="Low complexity" evidence="1">
    <location>
        <begin position="280"/>
        <end position="291"/>
    </location>
</feature>
<feature type="region of interest" description="Disordered" evidence="1">
    <location>
        <begin position="158"/>
        <end position="191"/>
    </location>
</feature>
<dbReference type="OrthoDB" id="10679218at2759"/>
<reference evidence="2 3" key="1">
    <citation type="submission" date="2019-07" db="EMBL/GenBank/DDBJ databases">
        <title>Draft genome assembly of a fouling barnacle, Amphibalanus amphitrite (Darwin, 1854): The first reference genome for Thecostraca.</title>
        <authorList>
            <person name="Kim W."/>
        </authorList>
    </citation>
    <scope>NUCLEOTIDE SEQUENCE [LARGE SCALE GENOMIC DNA]</scope>
    <source>
        <strain evidence="2">SNU_AA5</strain>
        <tissue evidence="2">Soma without cirri and trophi</tissue>
    </source>
</reference>
<feature type="compositionally biased region" description="Basic and acidic residues" evidence="1">
    <location>
        <begin position="374"/>
        <end position="383"/>
    </location>
</feature>
<feature type="region of interest" description="Disordered" evidence="1">
    <location>
        <begin position="654"/>
        <end position="737"/>
    </location>
</feature>
<gene>
    <name evidence="2" type="ORF">FJT64_015453</name>
</gene>
<feature type="compositionally biased region" description="Basic and acidic residues" evidence="1">
    <location>
        <begin position="531"/>
        <end position="548"/>
    </location>
</feature>
<dbReference type="AlphaFoldDB" id="A0A6A4XGV4"/>
<feature type="region of interest" description="Disordered" evidence="1">
    <location>
        <begin position="401"/>
        <end position="484"/>
    </location>
</feature>
<feature type="region of interest" description="Disordered" evidence="1">
    <location>
        <begin position="84"/>
        <end position="105"/>
    </location>
</feature>
<sequence>MGQVVAAVFHSACRDGRPPSICDRRQLRTLMCFTTEEKLSRGGASGDKRRCKSGSLSQRLRLSESCEEQGGCSQLDTLTGLVVRPSTCPPPQTDGEQPAPLAEQPSSFTLSSLNEEQLNSYLTVLLRSCSASDGQSPAAAGKRHQSVCGTVVEIETQPPESAQSAADDAAEEVSSAPPAAPKPTRRPTRRECEELIRRHEQLFGPIVSSRPAPVPELCQPPPPPPDTAYLHVPCHSDAEPRDPEWDAWRPHFSVAPDGVWRVVGSDISDDAECPPPPPSAAGEEAPPADSGATRRRRLLGALRNRWASLVRAHHKSRAPDPVPAGDTPIEPETAPADGEPSEAVQEKVLSEATADDLLRDMADAEVAACTALEGPHEPAELPRPDPLTYRVGAFRPWNRFFGRPAVDKASTETDETSPPDRKEARETSQPDPVAQAEAADSGAGAAGGPPPSLWWGHPPPPDVGRPPSRRERRPSDRRQLWLSRPELAQLFAAAGLGPADMTRWVLCVPREPEDDAVPPPPPQVTEGSPVEPRDRRAPPVTPREKFFEELMGTPPAEPSAESPAELCDRPDNTRPTAGDGVVIQQTNTADITTPATQFAAGWGGPAKPGTLNRDQAQRDETLISIDLGALAGQDMPMCSDVCTFLLPEYQEGAVAGSPTGPTSPRDAREPYETYGTEQWGRLGTRRPARRYKPASPAPAAQPVGRFDSETELGAHLSEWGRTAPGPDSHESQLRNSSVRPIDSEVDIAQVLHEQSGYATLGETAAPAAGGYQALPLHEVDSETELGLALPLTDPERPLGAARHRQVTAYDSETEVGALLRSLHATDSETEMGERLHRLSERSGEGAQPEQRRAVAPSDSMTRLPAAPVQVDSETEMGVVLSLFEQGMLSSRYFAGVQLPDEPQSADLYSSVEAEDEKADGETSVDRVGLPMPLDDIYDASKRVSQKVIKKALFLLGCDTLSRPLTRTGSSPFGTSAGLDGIELERDGTAAEGDRHSPLSGAEGACDPQRVIPEVRLTTSDGSLVVLFPSRPADTGDTSYYETDEGLVVRLQKRPPRPVAESRGFQPTEAGLSHSERELSTVRRQLADRCADAALRRRSPSPRACSDDGGLRVLYRADGAEPWQPVSPEGLSGLSLTPTDPELAALRWRKSSRGEDGDPEAWSAGGESATPPPAESQSQTELRKKAAPPPGVGGANSWC</sequence>
<feature type="region of interest" description="Disordered" evidence="1">
    <location>
        <begin position="369"/>
        <end position="389"/>
    </location>
</feature>
<protein>
    <submittedName>
        <fullName evidence="2">Uncharacterized protein</fullName>
    </submittedName>
</protein>
<feature type="compositionally biased region" description="Basic and acidic residues" evidence="1">
    <location>
        <begin position="418"/>
        <end position="428"/>
    </location>
</feature>
<feature type="compositionally biased region" description="Low complexity" evidence="1">
    <location>
        <begin position="158"/>
        <end position="177"/>
    </location>
</feature>